<protein>
    <submittedName>
        <fullName evidence="2">Uncharacterized protein</fullName>
    </submittedName>
</protein>
<proteinExistence type="predicted"/>
<dbReference type="InParanoid" id="A0A0C3EKL2"/>
<name>A0A0C3EKL2_PILCF</name>
<reference evidence="2 3" key="1">
    <citation type="submission" date="2014-04" db="EMBL/GenBank/DDBJ databases">
        <authorList>
            <consortium name="DOE Joint Genome Institute"/>
            <person name="Kuo A."/>
            <person name="Tarkka M."/>
            <person name="Buscot F."/>
            <person name="Kohler A."/>
            <person name="Nagy L.G."/>
            <person name="Floudas D."/>
            <person name="Copeland A."/>
            <person name="Barry K.W."/>
            <person name="Cichocki N."/>
            <person name="Veneault-Fourrey C."/>
            <person name="LaButti K."/>
            <person name="Lindquist E.A."/>
            <person name="Lipzen A."/>
            <person name="Lundell T."/>
            <person name="Morin E."/>
            <person name="Murat C."/>
            <person name="Sun H."/>
            <person name="Tunlid A."/>
            <person name="Henrissat B."/>
            <person name="Grigoriev I.V."/>
            <person name="Hibbett D.S."/>
            <person name="Martin F."/>
            <person name="Nordberg H.P."/>
            <person name="Cantor M.N."/>
            <person name="Hua S.X."/>
        </authorList>
    </citation>
    <scope>NUCLEOTIDE SEQUENCE [LARGE SCALE GENOMIC DNA]</scope>
    <source>
        <strain evidence="2 3">F 1598</strain>
    </source>
</reference>
<evidence type="ECO:0000313" key="3">
    <source>
        <dbReference type="Proteomes" id="UP000054166"/>
    </source>
</evidence>
<feature type="region of interest" description="Disordered" evidence="1">
    <location>
        <begin position="129"/>
        <end position="163"/>
    </location>
</feature>
<dbReference type="AlphaFoldDB" id="A0A0C3EKL2"/>
<feature type="compositionally biased region" description="Acidic residues" evidence="1">
    <location>
        <begin position="152"/>
        <end position="162"/>
    </location>
</feature>
<dbReference type="EMBL" id="KN833092">
    <property type="protein sequence ID" value="KIM73120.1"/>
    <property type="molecule type" value="Genomic_DNA"/>
</dbReference>
<evidence type="ECO:0000256" key="1">
    <source>
        <dbReference type="SAM" id="MobiDB-lite"/>
    </source>
</evidence>
<organism evidence="2 3">
    <name type="scientific">Piloderma croceum (strain F 1598)</name>
    <dbReference type="NCBI Taxonomy" id="765440"/>
    <lineage>
        <taxon>Eukaryota</taxon>
        <taxon>Fungi</taxon>
        <taxon>Dikarya</taxon>
        <taxon>Basidiomycota</taxon>
        <taxon>Agaricomycotina</taxon>
        <taxon>Agaricomycetes</taxon>
        <taxon>Agaricomycetidae</taxon>
        <taxon>Atheliales</taxon>
        <taxon>Atheliaceae</taxon>
        <taxon>Piloderma</taxon>
    </lineage>
</organism>
<dbReference type="HOGENOM" id="CLU_544122_0_0_1"/>
<accession>A0A0C3EKL2</accession>
<dbReference type="Proteomes" id="UP000054166">
    <property type="component" value="Unassembled WGS sequence"/>
</dbReference>
<sequence>MVIRYMLWRKHGKGDMFGNFKPKVTKPQQSLFRDLYNLLLKGADVELTSLAPLAHRILLSSFTLSLNARNQVDSAFEQFMIFAIMTPSLHTFLSALCHTQLFARTQRTIFSTFLHTAWHGGADTDFKLEDRGSVTGNDEGNKQEPGGNGGDLDTEADDTGDDIDFHQFDEMAPTAGAGWDDGIFDDAGVYVGMPDEQNADEDADEGMEILTDWDGDDVLLRLLYDFRKYTNPSSDTIDTLMKRVVTAWGKAKPLALQTTSNGGCSWNPDGQSFVSTWMNIKARDVDLECLRLQVIKEKDELTDTLTKLFPYVDFSTFLLSKVADNVEDQTSLFDRQDNKALFKPFIEKVWAHLGRDRAEHPDIKPTTPIFVSSTGKLLPKQAKEWLRGPRLFLRKILRHFYRTIGIPPRAWQTSELLYRARMSYLRNFRVLRHGTPFVGNPRAKQRDKLMYEAFWLLPPHLGLAIIFCLGVIRPIEIEILKMLDIPTTEALYICTYKEDAF</sequence>
<evidence type="ECO:0000313" key="2">
    <source>
        <dbReference type="EMBL" id="KIM73120.1"/>
    </source>
</evidence>
<keyword evidence="3" id="KW-1185">Reference proteome</keyword>
<reference evidence="3" key="2">
    <citation type="submission" date="2015-01" db="EMBL/GenBank/DDBJ databases">
        <title>Evolutionary Origins and Diversification of the Mycorrhizal Mutualists.</title>
        <authorList>
            <consortium name="DOE Joint Genome Institute"/>
            <consortium name="Mycorrhizal Genomics Consortium"/>
            <person name="Kohler A."/>
            <person name="Kuo A."/>
            <person name="Nagy L.G."/>
            <person name="Floudas D."/>
            <person name="Copeland A."/>
            <person name="Barry K.W."/>
            <person name="Cichocki N."/>
            <person name="Veneault-Fourrey C."/>
            <person name="LaButti K."/>
            <person name="Lindquist E.A."/>
            <person name="Lipzen A."/>
            <person name="Lundell T."/>
            <person name="Morin E."/>
            <person name="Murat C."/>
            <person name="Riley R."/>
            <person name="Ohm R."/>
            <person name="Sun H."/>
            <person name="Tunlid A."/>
            <person name="Henrissat B."/>
            <person name="Grigoriev I.V."/>
            <person name="Hibbett D.S."/>
            <person name="Martin F."/>
        </authorList>
    </citation>
    <scope>NUCLEOTIDE SEQUENCE [LARGE SCALE GENOMIC DNA]</scope>
    <source>
        <strain evidence="3">F 1598</strain>
    </source>
</reference>
<dbReference type="OrthoDB" id="3049338at2759"/>
<gene>
    <name evidence="2" type="ORF">PILCRDRAFT_733216</name>
</gene>